<evidence type="ECO:0000313" key="1">
    <source>
        <dbReference type="EMBL" id="JAH72427.1"/>
    </source>
</evidence>
<reference evidence="1" key="2">
    <citation type="journal article" date="2015" name="Fish Shellfish Immunol.">
        <title>Early steps in the European eel (Anguilla anguilla)-Vibrio vulnificus interaction in the gills: Role of the RtxA13 toxin.</title>
        <authorList>
            <person name="Callol A."/>
            <person name="Pajuelo D."/>
            <person name="Ebbesson L."/>
            <person name="Teles M."/>
            <person name="MacKenzie S."/>
            <person name="Amaro C."/>
        </authorList>
    </citation>
    <scope>NUCLEOTIDE SEQUENCE</scope>
</reference>
<reference evidence="1" key="1">
    <citation type="submission" date="2014-11" db="EMBL/GenBank/DDBJ databases">
        <authorList>
            <person name="Amaro Gonzalez C."/>
        </authorList>
    </citation>
    <scope>NUCLEOTIDE SEQUENCE</scope>
</reference>
<dbReference type="AlphaFoldDB" id="A0A0E9V325"/>
<accession>A0A0E9V325</accession>
<protein>
    <submittedName>
        <fullName evidence="1">Uncharacterized protein</fullName>
    </submittedName>
</protein>
<name>A0A0E9V325_ANGAN</name>
<organism evidence="1">
    <name type="scientific">Anguilla anguilla</name>
    <name type="common">European freshwater eel</name>
    <name type="synonym">Muraena anguilla</name>
    <dbReference type="NCBI Taxonomy" id="7936"/>
    <lineage>
        <taxon>Eukaryota</taxon>
        <taxon>Metazoa</taxon>
        <taxon>Chordata</taxon>
        <taxon>Craniata</taxon>
        <taxon>Vertebrata</taxon>
        <taxon>Euteleostomi</taxon>
        <taxon>Actinopterygii</taxon>
        <taxon>Neopterygii</taxon>
        <taxon>Teleostei</taxon>
        <taxon>Anguilliformes</taxon>
        <taxon>Anguillidae</taxon>
        <taxon>Anguilla</taxon>
    </lineage>
</organism>
<dbReference type="EMBL" id="GBXM01036150">
    <property type="protein sequence ID" value="JAH72427.1"/>
    <property type="molecule type" value="Transcribed_RNA"/>
</dbReference>
<sequence>MPDRTRTLSFTLYSGIFHNIWTLSMATDLNPSKYIYS</sequence>
<proteinExistence type="predicted"/>